<protein>
    <recommendedName>
        <fullName evidence="1">RNA polymerase Rpb5 N-terminal domain-containing protein</fullName>
    </recommendedName>
</protein>
<dbReference type="InterPro" id="IPR005571">
    <property type="entry name" value="RNA_pol_Rpb5_N"/>
</dbReference>
<dbReference type="AlphaFoldDB" id="A0A3L6TRZ2"/>
<dbReference type="GO" id="GO:0003677">
    <property type="term" value="F:DNA binding"/>
    <property type="evidence" value="ECO:0007669"/>
    <property type="project" value="InterPro"/>
</dbReference>
<dbReference type="Proteomes" id="UP000275267">
    <property type="component" value="Unassembled WGS sequence"/>
</dbReference>
<dbReference type="EMBL" id="PQIB02000001">
    <property type="protein sequence ID" value="RLN42920.1"/>
    <property type="molecule type" value="Genomic_DNA"/>
</dbReference>
<dbReference type="Gene3D" id="3.40.1340.10">
    <property type="entry name" value="RNA polymerase, Rpb5, N-terminal domain"/>
    <property type="match status" value="1"/>
</dbReference>
<accession>A0A3L6TRZ2</accession>
<evidence type="ECO:0000259" key="1">
    <source>
        <dbReference type="Pfam" id="PF03871"/>
    </source>
</evidence>
<name>A0A3L6TRZ2_PANMI</name>
<reference evidence="3" key="1">
    <citation type="journal article" date="2019" name="Nat. Commun.">
        <title>The genome of broomcorn millet.</title>
        <authorList>
            <person name="Zou C."/>
            <person name="Miki D."/>
            <person name="Li D."/>
            <person name="Tang Q."/>
            <person name="Xiao L."/>
            <person name="Rajput S."/>
            <person name="Deng P."/>
            <person name="Jia W."/>
            <person name="Huang R."/>
            <person name="Zhang M."/>
            <person name="Sun Y."/>
            <person name="Hu J."/>
            <person name="Fu X."/>
            <person name="Schnable P.S."/>
            <person name="Li F."/>
            <person name="Zhang H."/>
            <person name="Feng B."/>
            <person name="Zhu X."/>
            <person name="Liu R."/>
            <person name="Schnable J.C."/>
            <person name="Zhu J.-K."/>
            <person name="Zhang H."/>
        </authorList>
    </citation>
    <scope>NUCLEOTIDE SEQUENCE [LARGE SCALE GENOMIC DNA]</scope>
</reference>
<organism evidence="2 3">
    <name type="scientific">Panicum miliaceum</name>
    <name type="common">Proso millet</name>
    <name type="synonym">Broomcorn millet</name>
    <dbReference type="NCBI Taxonomy" id="4540"/>
    <lineage>
        <taxon>Eukaryota</taxon>
        <taxon>Viridiplantae</taxon>
        <taxon>Streptophyta</taxon>
        <taxon>Embryophyta</taxon>
        <taxon>Tracheophyta</taxon>
        <taxon>Spermatophyta</taxon>
        <taxon>Magnoliopsida</taxon>
        <taxon>Liliopsida</taxon>
        <taxon>Poales</taxon>
        <taxon>Poaceae</taxon>
        <taxon>PACMAD clade</taxon>
        <taxon>Panicoideae</taxon>
        <taxon>Panicodae</taxon>
        <taxon>Paniceae</taxon>
        <taxon>Panicinae</taxon>
        <taxon>Panicum</taxon>
        <taxon>Panicum sect. Panicum</taxon>
    </lineage>
</organism>
<dbReference type="Pfam" id="PF03871">
    <property type="entry name" value="RNA_pol_Rpb5_N"/>
    <property type="match status" value="1"/>
</dbReference>
<evidence type="ECO:0000313" key="3">
    <source>
        <dbReference type="Proteomes" id="UP000275267"/>
    </source>
</evidence>
<dbReference type="GO" id="GO:0006351">
    <property type="term" value="P:DNA-templated transcription"/>
    <property type="evidence" value="ECO:0007669"/>
    <property type="project" value="InterPro"/>
</dbReference>
<gene>
    <name evidence="2" type="ORF">C2845_PM01G32610</name>
</gene>
<sequence>MSAGLVTDEATMMRDRRYLVVENELATSHRDFLHKFGESFYREDLRISKYRKNDPSGQMGKRR</sequence>
<dbReference type="SUPFAM" id="SSF53036">
    <property type="entry name" value="Eukaryotic RPB5 N-terminal domain"/>
    <property type="match status" value="1"/>
</dbReference>
<dbReference type="OrthoDB" id="248779at2759"/>
<dbReference type="InterPro" id="IPR036710">
    <property type="entry name" value="RNA_pol_Rpb5_N_sf"/>
</dbReference>
<evidence type="ECO:0000313" key="2">
    <source>
        <dbReference type="EMBL" id="RLN42920.1"/>
    </source>
</evidence>
<feature type="domain" description="RNA polymerase Rpb5 N-terminal" evidence="1">
    <location>
        <begin position="11"/>
        <end position="59"/>
    </location>
</feature>
<dbReference type="GO" id="GO:0003899">
    <property type="term" value="F:DNA-directed RNA polymerase activity"/>
    <property type="evidence" value="ECO:0007669"/>
    <property type="project" value="InterPro"/>
</dbReference>
<comment type="caution">
    <text evidence="2">The sequence shown here is derived from an EMBL/GenBank/DDBJ whole genome shotgun (WGS) entry which is preliminary data.</text>
</comment>
<keyword evidence="3" id="KW-1185">Reference proteome</keyword>
<dbReference type="STRING" id="4540.A0A3L6TRZ2"/>
<proteinExistence type="predicted"/>